<dbReference type="GO" id="GO:0003995">
    <property type="term" value="F:acyl-CoA dehydrogenase activity"/>
    <property type="evidence" value="ECO:0007669"/>
    <property type="project" value="InterPro"/>
</dbReference>
<dbReference type="GO" id="GO:0006635">
    <property type="term" value="P:fatty acid beta-oxidation"/>
    <property type="evidence" value="ECO:0007669"/>
    <property type="project" value="InterPro"/>
</dbReference>
<evidence type="ECO:0000259" key="7">
    <source>
        <dbReference type="Pfam" id="PF02770"/>
    </source>
</evidence>
<evidence type="ECO:0000256" key="5">
    <source>
        <dbReference type="RuleBase" id="RU362125"/>
    </source>
</evidence>
<dbReference type="InterPro" id="IPR046373">
    <property type="entry name" value="Acyl-CoA_Oxase/DH_mid-dom_sf"/>
</dbReference>
<dbReference type="InterPro" id="IPR009100">
    <property type="entry name" value="AcylCoA_DH/oxidase_NM_dom_sf"/>
</dbReference>
<keyword evidence="3 5" id="KW-0285">Flavoprotein</keyword>
<keyword evidence="4 5" id="KW-0274">FAD</keyword>
<dbReference type="Pfam" id="PF00441">
    <property type="entry name" value="Acyl-CoA_dh_1"/>
    <property type="match status" value="1"/>
</dbReference>
<keyword evidence="5" id="KW-0560">Oxidoreductase</keyword>
<evidence type="ECO:0000256" key="1">
    <source>
        <dbReference type="ARBA" id="ARBA00001974"/>
    </source>
</evidence>
<sequence length="401" mass="43595">MTTANGKAGTEAPVLDADFFSFQDLLTPVEREAALRLRTFMEREVRPIADDYWDRAEFPHHLIPGIAATGVIGTMWPESRRFPNSTLFRGWAAVEIARVDASFATFVGVTSGLAMGAIGVGGSDAQRAEWLPRMGRGEIIGAFGLTEPLAGSDTARGLRTTAVRRGDTWTLDGAKRWIGNATFADITVIWAKDIDDNQVKGFIVRKDAPGFKAEKIERKQSLRGVQNADITLAGVEVPETDRLQKIDSFRDLAGVLGPTRIGVAWEAMGIAVGAYEAAVRYAKEREQFGRPIASFQLVQQKLAESLADVTAGLAVCVRVSQMEDAGTRRDEHAAMAKAFCSARMRDVVARCRDVLGGNGIQLDHGVARFFADAEAVYSYEGTYDMNTLIVGRAITGIQAFV</sequence>
<dbReference type="InterPro" id="IPR006089">
    <property type="entry name" value="Acyl-CoA_DH_CS"/>
</dbReference>
<evidence type="ECO:0000256" key="2">
    <source>
        <dbReference type="ARBA" id="ARBA00009347"/>
    </source>
</evidence>
<accession>A0A1G7B5Q6</accession>
<evidence type="ECO:0000259" key="8">
    <source>
        <dbReference type="Pfam" id="PF02771"/>
    </source>
</evidence>
<gene>
    <name evidence="9" type="ORF">SAMN05216270_115130</name>
</gene>
<dbReference type="InterPro" id="IPR013786">
    <property type="entry name" value="AcylCoA_DH/ox_N"/>
</dbReference>
<dbReference type="Pfam" id="PF02771">
    <property type="entry name" value="Acyl-CoA_dh_N"/>
    <property type="match status" value="1"/>
</dbReference>
<evidence type="ECO:0000256" key="4">
    <source>
        <dbReference type="ARBA" id="ARBA00022827"/>
    </source>
</evidence>
<dbReference type="InterPro" id="IPR036250">
    <property type="entry name" value="AcylCo_DH-like_C"/>
</dbReference>
<comment type="cofactor">
    <cofactor evidence="1 5">
        <name>FAD</name>
        <dbReference type="ChEBI" id="CHEBI:57692"/>
    </cofactor>
</comment>
<evidence type="ECO:0000259" key="6">
    <source>
        <dbReference type="Pfam" id="PF00441"/>
    </source>
</evidence>
<feature type="domain" description="Acyl-CoA dehydrogenase/oxidase C-terminal" evidence="6">
    <location>
        <begin position="255"/>
        <end position="394"/>
    </location>
</feature>
<name>A0A1G7B5Q6_9ACTN</name>
<reference evidence="10" key="1">
    <citation type="submission" date="2016-10" db="EMBL/GenBank/DDBJ databases">
        <authorList>
            <person name="Varghese N."/>
            <person name="Submissions S."/>
        </authorList>
    </citation>
    <scope>NUCLEOTIDE SEQUENCE [LARGE SCALE GENOMIC DNA]</scope>
    <source>
        <strain evidence="10">CGMCC 4.3516</strain>
    </source>
</reference>
<dbReference type="PANTHER" id="PTHR43188:SF1">
    <property type="entry name" value="ACYL-COA DEHYDROGENASE"/>
    <property type="match status" value="1"/>
</dbReference>
<dbReference type="InterPro" id="IPR037069">
    <property type="entry name" value="AcylCoA_DH/ox_N_sf"/>
</dbReference>
<dbReference type="OrthoDB" id="9770681at2"/>
<evidence type="ECO:0000313" key="9">
    <source>
        <dbReference type="EMBL" id="SDE21636.1"/>
    </source>
</evidence>
<organism evidence="9 10">
    <name type="scientific">Glycomyces harbinensis</name>
    <dbReference type="NCBI Taxonomy" id="58114"/>
    <lineage>
        <taxon>Bacteria</taxon>
        <taxon>Bacillati</taxon>
        <taxon>Actinomycetota</taxon>
        <taxon>Actinomycetes</taxon>
        <taxon>Glycomycetales</taxon>
        <taxon>Glycomycetaceae</taxon>
        <taxon>Glycomyces</taxon>
    </lineage>
</organism>
<dbReference type="RefSeq" id="WP_091039541.1">
    <property type="nucleotide sequence ID" value="NZ_FNAD01000015.1"/>
</dbReference>
<dbReference type="PROSITE" id="PS00073">
    <property type="entry name" value="ACYL_COA_DH_2"/>
    <property type="match status" value="1"/>
</dbReference>
<evidence type="ECO:0000313" key="10">
    <source>
        <dbReference type="Proteomes" id="UP000198949"/>
    </source>
</evidence>
<comment type="similarity">
    <text evidence="2 5">Belongs to the acyl-CoA dehydrogenase family.</text>
</comment>
<feature type="domain" description="Acyl-CoA dehydrogenase/oxidase N-terminal" evidence="8">
    <location>
        <begin position="31"/>
        <end position="138"/>
    </location>
</feature>
<dbReference type="AlphaFoldDB" id="A0A1G7B5Q6"/>
<dbReference type="InterPro" id="IPR006091">
    <property type="entry name" value="Acyl-CoA_Oxase/DH_mid-dom"/>
</dbReference>
<dbReference type="STRING" id="58114.SAMN05216270_115130"/>
<dbReference type="SUPFAM" id="SSF47203">
    <property type="entry name" value="Acyl-CoA dehydrogenase C-terminal domain-like"/>
    <property type="match status" value="1"/>
</dbReference>
<dbReference type="Gene3D" id="1.20.140.10">
    <property type="entry name" value="Butyryl-CoA Dehydrogenase, subunit A, domain 3"/>
    <property type="match status" value="1"/>
</dbReference>
<dbReference type="InterPro" id="IPR045008">
    <property type="entry name" value="ACX4-like"/>
</dbReference>
<dbReference type="Gene3D" id="2.40.110.10">
    <property type="entry name" value="Butyryl-CoA Dehydrogenase, subunit A, domain 2"/>
    <property type="match status" value="1"/>
</dbReference>
<dbReference type="PANTHER" id="PTHR43188">
    <property type="entry name" value="ACYL-COENZYME A OXIDASE"/>
    <property type="match status" value="1"/>
</dbReference>
<evidence type="ECO:0000256" key="3">
    <source>
        <dbReference type="ARBA" id="ARBA00022630"/>
    </source>
</evidence>
<dbReference type="Pfam" id="PF02770">
    <property type="entry name" value="Acyl-CoA_dh_M"/>
    <property type="match status" value="1"/>
</dbReference>
<proteinExistence type="inferred from homology"/>
<dbReference type="Gene3D" id="1.10.540.10">
    <property type="entry name" value="Acyl-CoA dehydrogenase/oxidase, N-terminal domain"/>
    <property type="match status" value="1"/>
</dbReference>
<dbReference type="EMBL" id="FNAD01000015">
    <property type="protein sequence ID" value="SDE21636.1"/>
    <property type="molecule type" value="Genomic_DNA"/>
</dbReference>
<dbReference type="InterPro" id="IPR009075">
    <property type="entry name" value="AcylCo_DH/oxidase_C"/>
</dbReference>
<dbReference type="Proteomes" id="UP000198949">
    <property type="component" value="Unassembled WGS sequence"/>
</dbReference>
<feature type="domain" description="Acyl-CoA oxidase/dehydrogenase middle" evidence="7">
    <location>
        <begin position="142"/>
        <end position="233"/>
    </location>
</feature>
<dbReference type="SUPFAM" id="SSF56645">
    <property type="entry name" value="Acyl-CoA dehydrogenase NM domain-like"/>
    <property type="match status" value="1"/>
</dbReference>
<keyword evidence="10" id="KW-1185">Reference proteome</keyword>
<protein>
    <submittedName>
        <fullName evidence="9">Glutaryl-CoA dehydrogenase</fullName>
    </submittedName>
</protein>
<dbReference type="GO" id="GO:0050660">
    <property type="term" value="F:flavin adenine dinucleotide binding"/>
    <property type="evidence" value="ECO:0007669"/>
    <property type="project" value="InterPro"/>
</dbReference>